<dbReference type="AlphaFoldDB" id="A0A4R7C6K5"/>
<comment type="similarity">
    <text evidence="1">Belongs to the RelE toxin family.</text>
</comment>
<dbReference type="InterPro" id="IPR007712">
    <property type="entry name" value="RelE/ParE_toxin"/>
</dbReference>
<dbReference type="OrthoDB" id="573800at2"/>
<name>A0A4R7C6K5_9HYPH</name>
<evidence type="ECO:0000256" key="1">
    <source>
        <dbReference type="ARBA" id="ARBA00006226"/>
    </source>
</evidence>
<comment type="caution">
    <text evidence="3">The sequence shown here is derived from an EMBL/GenBank/DDBJ whole genome shotgun (WGS) entry which is preliminary data.</text>
</comment>
<dbReference type="RefSeq" id="WP_133768733.1">
    <property type="nucleotide sequence ID" value="NZ_SNZR01000011.1"/>
</dbReference>
<reference evidence="3 4" key="1">
    <citation type="submission" date="2019-03" db="EMBL/GenBank/DDBJ databases">
        <title>Genomic Encyclopedia of Type Strains, Phase IV (KMG-IV): sequencing the most valuable type-strain genomes for metagenomic binning, comparative biology and taxonomic classification.</title>
        <authorList>
            <person name="Goeker M."/>
        </authorList>
    </citation>
    <scope>NUCLEOTIDE SEQUENCE [LARGE SCALE GENOMIC DNA]</scope>
    <source>
        <strain evidence="3 4">DSM 25903</strain>
    </source>
</reference>
<dbReference type="InterPro" id="IPR035093">
    <property type="entry name" value="RelE/ParE_toxin_dom_sf"/>
</dbReference>
<evidence type="ECO:0000313" key="4">
    <source>
        <dbReference type="Proteomes" id="UP000295122"/>
    </source>
</evidence>
<dbReference type="PANTHER" id="PTHR33755">
    <property type="entry name" value="TOXIN PARE1-RELATED"/>
    <property type="match status" value="1"/>
</dbReference>
<keyword evidence="4" id="KW-1185">Reference proteome</keyword>
<protein>
    <submittedName>
        <fullName evidence="3">Plasmid stabilization system protein ParE</fullName>
    </submittedName>
</protein>
<evidence type="ECO:0000256" key="2">
    <source>
        <dbReference type="ARBA" id="ARBA00022649"/>
    </source>
</evidence>
<dbReference type="PANTHER" id="PTHR33755:SF7">
    <property type="entry name" value="TOXIN MODULE OF TOXIN-ANTITOXIN SYSTEM RELE_STBE FAMILY"/>
    <property type="match status" value="1"/>
</dbReference>
<organism evidence="3 4">
    <name type="scientific">Enterovirga rhinocerotis</name>
    <dbReference type="NCBI Taxonomy" id="1339210"/>
    <lineage>
        <taxon>Bacteria</taxon>
        <taxon>Pseudomonadati</taxon>
        <taxon>Pseudomonadota</taxon>
        <taxon>Alphaproteobacteria</taxon>
        <taxon>Hyphomicrobiales</taxon>
        <taxon>Methylobacteriaceae</taxon>
        <taxon>Enterovirga</taxon>
    </lineage>
</organism>
<accession>A0A4R7C6K5</accession>
<keyword evidence="2" id="KW-1277">Toxin-antitoxin system</keyword>
<dbReference type="Pfam" id="PF05016">
    <property type="entry name" value="ParE_toxin"/>
    <property type="match status" value="1"/>
</dbReference>
<dbReference type="InterPro" id="IPR051803">
    <property type="entry name" value="TA_system_RelE-like_toxin"/>
</dbReference>
<gene>
    <name evidence="3" type="ORF">EV668_1029</name>
</gene>
<sequence length="92" mass="10967">MKVRWSPEAVGDLKRLHGFLAKVNPLAAVRTLRRLESAPDRLIAHPRIGRRLEVEPAAREVRSFFERQYEMRYEIQGETIYILRVWHGREDR</sequence>
<dbReference type="SUPFAM" id="SSF143011">
    <property type="entry name" value="RelE-like"/>
    <property type="match status" value="1"/>
</dbReference>
<dbReference type="EMBL" id="SNZR01000011">
    <property type="protein sequence ID" value="TDR93763.1"/>
    <property type="molecule type" value="Genomic_DNA"/>
</dbReference>
<evidence type="ECO:0000313" key="3">
    <source>
        <dbReference type="EMBL" id="TDR93763.1"/>
    </source>
</evidence>
<dbReference type="Gene3D" id="3.30.2310.20">
    <property type="entry name" value="RelE-like"/>
    <property type="match status" value="1"/>
</dbReference>
<proteinExistence type="inferred from homology"/>
<dbReference type="Proteomes" id="UP000295122">
    <property type="component" value="Unassembled WGS sequence"/>
</dbReference>